<dbReference type="InterPro" id="IPR036770">
    <property type="entry name" value="Ankyrin_rpt-contain_sf"/>
</dbReference>
<dbReference type="KEGG" id="spe:Spro_0378"/>
<dbReference type="InterPro" id="IPR002110">
    <property type="entry name" value="Ankyrin_rpt"/>
</dbReference>
<feature type="repeat" description="ANK" evidence="3">
    <location>
        <begin position="59"/>
        <end position="91"/>
    </location>
</feature>
<evidence type="ECO:0000256" key="4">
    <source>
        <dbReference type="SAM" id="SignalP"/>
    </source>
</evidence>
<dbReference type="Pfam" id="PF00023">
    <property type="entry name" value="Ank"/>
    <property type="match status" value="1"/>
</dbReference>
<keyword evidence="1" id="KW-0677">Repeat</keyword>
<dbReference type="EMBL" id="CP000826">
    <property type="protein sequence ID" value="ABV39486.1"/>
    <property type="molecule type" value="Genomic_DNA"/>
</dbReference>
<dbReference type="HOGENOM" id="CLU_000134_34_0_6"/>
<dbReference type="PROSITE" id="PS50088">
    <property type="entry name" value="ANK_REPEAT"/>
    <property type="match status" value="2"/>
</dbReference>
<evidence type="ECO:0000256" key="1">
    <source>
        <dbReference type="ARBA" id="ARBA00022737"/>
    </source>
</evidence>
<dbReference type="PANTHER" id="PTHR24201">
    <property type="entry name" value="ANK_REP_REGION DOMAIN-CONTAINING PROTEIN"/>
    <property type="match status" value="1"/>
</dbReference>
<accession>A8G8P6</accession>
<dbReference type="PANTHER" id="PTHR24201:SF15">
    <property type="entry name" value="ANKYRIN REPEAT DOMAIN-CONTAINING PROTEIN 66"/>
    <property type="match status" value="1"/>
</dbReference>
<feature type="repeat" description="ANK" evidence="3">
    <location>
        <begin position="126"/>
        <end position="158"/>
    </location>
</feature>
<gene>
    <name evidence="5" type="ordered locus">Spro_0378</name>
</gene>
<feature type="chain" id="PRO_5002719825" evidence="4">
    <location>
        <begin position="26"/>
        <end position="186"/>
    </location>
</feature>
<dbReference type="OrthoDB" id="307920at2"/>
<keyword evidence="2 3" id="KW-0040">ANK repeat</keyword>
<evidence type="ECO:0000256" key="2">
    <source>
        <dbReference type="ARBA" id="ARBA00023043"/>
    </source>
</evidence>
<dbReference type="SUPFAM" id="SSF48403">
    <property type="entry name" value="Ankyrin repeat"/>
    <property type="match status" value="1"/>
</dbReference>
<name>A8G8P6_SERP5</name>
<protein>
    <submittedName>
        <fullName evidence="5">Ankyrin</fullName>
    </submittedName>
</protein>
<dbReference type="PROSITE" id="PS50297">
    <property type="entry name" value="ANK_REP_REGION"/>
    <property type="match status" value="2"/>
</dbReference>
<dbReference type="SMART" id="SM00248">
    <property type="entry name" value="ANK"/>
    <property type="match status" value="3"/>
</dbReference>
<organism evidence="5">
    <name type="scientific">Serratia proteamaculans (strain 568)</name>
    <dbReference type="NCBI Taxonomy" id="399741"/>
    <lineage>
        <taxon>Bacteria</taxon>
        <taxon>Pseudomonadati</taxon>
        <taxon>Pseudomonadota</taxon>
        <taxon>Gammaproteobacteria</taxon>
        <taxon>Enterobacterales</taxon>
        <taxon>Yersiniaceae</taxon>
        <taxon>Serratia</taxon>
    </lineage>
</organism>
<proteinExistence type="predicted"/>
<dbReference type="STRING" id="399741.Spro_0378"/>
<keyword evidence="4" id="KW-0732">Signal</keyword>
<dbReference type="InterPro" id="IPR050776">
    <property type="entry name" value="Ank_Repeat/CDKN_Inhibitor"/>
</dbReference>
<dbReference type="Gene3D" id="1.25.40.20">
    <property type="entry name" value="Ankyrin repeat-containing domain"/>
    <property type="match status" value="2"/>
</dbReference>
<sequence length="186" mass="19920" precursor="true">MNSRIIRLAALALLGGVWFSTPAFAALNVQLAEAARTGNLSAIKAAHLDAAALNESDDDGYTMLILAVYHDQLPVARYLLEQGADPNQKDKHGRTALMGAAFKGDVEAADILLTDPRTEVNLQNDQGQTAVMYAALFGHMTFLKHLVAKGAKVDVRDRKGNTAASLAEGQGNHALAQWLIKQSKLS</sequence>
<evidence type="ECO:0000256" key="3">
    <source>
        <dbReference type="PROSITE-ProRule" id="PRU00023"/>
    </source>
</evidence>
<dbReference type="AlphaFoldDB" id="A8G8P6"/>
<dbReference type="Pfam" id="PF12796">
    <property type="entry name" value="Ank_2"/>
    <property type="match status" value="1"/>
</dbReference>
<reference evidence="5" key="1">
    <citation type="submission" date="2007-09" db="EMBL/GenBank/DDBJ databases">
        <title>Complete sequence of chromosome of Serratia proteamaculans 568.</title>
        <authorList>
            <consortium name="US DOE Joint Genome Institute"/>
            <person name="Copeland A."/>
            <person name="Lucas S."/>
            <person name="Lapidus A."/>
            <person name="Barry K."/>
            <person name="Glavina del Rio T."/>
            <person name="Dalin E."/>
            <person name="Tice H."/>
            <person name="Pitluck S."/>
            <person name="Chain P."/>
            <person name="Malfatti S."/>
            <person name="Shin M."/>
            <person name="Vergez L."/>
            <person name="Schmutz J."/>
            <person name="Larimer F."/>
            <person name="Land M."/>
            <person name="Hauser L."/>
            <person name="Kyrpides N."/>
            <person name="Kim E."/>
            <person name="Taghavi S."/>
            <person name="Newman L."/>
            <person name="Vangronsveld J."/>
            <person name="van der Lelie D."/>
            <person name="Richardson P."/>
        </authorList>
    </citation>
    <scope>NUCLEOTIDE SEQUENCE [LARGE SCALE GENOMIC DNA]</scope>
    <source>
        <strain evidence="5">568</strain>
    </source>
</reference>
<evidence type="ECO:0000313" key="5">
    <source>
        <dbReference type="EMBL" id="ABV39486.1"/>
    </source>
</evidence>
<feature type="signal peptide" evidence="4">
    <location>
        <begin position="1"/>
        <end position="25"/>
    </location>
</feature>
<dbReference type="eggNOG" id="COG0666">
    <property type="taxonomic scope" value="Bacteria"/>
</dbReference>